<organism evidence="2 3">
    <name type="scientific">Actinoalloteichus caeruleus DSM 43889</name>
    <dbReference type="NCBI Taxonomy" id="1120930"/>
    <lineage>
        <taxon>Bacteria</taxon>
        <taxon>Bacillati</taxon>
        <taxon>Actinomycetota</taxon>
        <taxon>Actinomycetes</taxon>
        <taxon>Pseudonocardiales</taxon>
        <taxon>Pseudonocardiaceae</taxon>
        <taxon>Actinoalloteichus</taxon>
        <taxon>Actinoalloteichus cyanogriseus</taxon>
    </lineage>
</organism>
<dbReference type="EMBL" id="AUBJ02000001">
    <property type="protein sequence ID" value="MCP2333279.1"/>
    <property type="molecule type" value="Genomic_DNA"/>
</dbReference>
<accession>A0ABT1JL82</accession>
<feature type="region of interest" description="Disordered" evidence="1">
    <location>
        <begin position="62"/>
        <end position="85"/>
    </location>
</feature>
<evidence type="ECO:0000313" key="2">
    <source>
        <dbReference type="EMBL" id="MCP2333279.1"/>
    </source>
</evidence>
<evidence type="ECO:0000313" key="3">
    <source>
        <dbReference type="Proteomes" id="UP000791080"/>
    </source>
</evidence>
<keyword evidence="3" id="KW-1185">Reference proteome</keyword>
<dbReference type="Proteomes" id="UP000791080">
    <property type="component" value="Unassembled WGS sequence"/>
</dbReference>
<proteinExistence type="predicted"/>
<sequence length="85" mass="8964">MSSERPGAPDELLDVLAAALRTTDPMPERARRDALAAYSLGRRRAATSAGQLRRLGDQLLAGGGPVLRRRGSGVGPACWPSPGRE</sequence>
<gene>
    <name evidence="2" type="ORF">G443_003549</name>
</gene>
<evidence type="ECO:0000256" key="1">
    <source>
        <dbReference type="SAM" id="MobiDB-lite"/>
    </source>
</evidence>
<name>A0ABT1JL82_ACTCY</name>
<reference evidence="2 3" key="2">
    <citation type="submission" date="2022-06" db="EMBL/GenBank/DDBJ databases">
        <title>Genomic Encyclopedia of Type Strains, Phase I: the one thousand microbial genomes (KMG-I) project.</title>
        <authorList>
            <person name="Kyrpides N."/>
        </authorList>
    </citation>
    <scope>NUCLEOTIDE SEQUENCE [LARGE SCALE GENOMIC DNA]</scope>
    <source>
        <strain evidence="2 3">DSM 43889</strain>
    </source>
</reference>
<dbReference type="RefSeq" id="WP_253860242.1">
    <property type="nucleotide sequence ID" value="NZ_AUBJ02000001.1"/>
</dbReference>
<comment type="caution">
    <text evidence="2">The sequence shown here is derived from an EMBL/GenBank/DDBJ whole genome shotgun (WGS) entry which is preliminary data.</text>
</comment>
<protein>
    <submittedName>
        <fullName evidence="2">Uncharacterized protein</fullName>
    </submittedName>
</protein>
<reference evidence="2 3" key="1">
    <citation type="submission" date="2013-07" db="EMBL/GenBank/DDBJ databases">
        <authorList>
            <consortium name="DOE Joint Genome Institute"/>
            <person name="Reeve W."/>
            <person name="Huntemann M."/>
            <person name="Han J."/>
            <person name="Chen A."/>
            <person name="Kyrpides N."/>
            <person name="Mavromatis K."/>
            <person name="Markowitz V."/>
            <person name="Palaniappan K."/>
            <person name="Ivanova N."/>
            <person name="Schaumberg A."/>
            <person name="Pati A."/>
            <person name="Liolios K."/>
            <person name="Nordberg H.P."/>
            <person name="Cantor M.N."/>
            <person name="Hua S.X."/>
            <person name="Woyke T."/>
        </authorList>
    </citation>
    <scope>NUCLEOTIDE SEQUENCE [LARGE SCALE GENOMIC DNA]</scope>
    <source>
        <strain evidence="2 3">DSM 43889</strain>
    </source>
</reference>